<dbReference type="EMBL" id="CP015866">
    <property type="protein sequence ID" value="ANJ08177.1"/>
    <property type="molecule type" value="Genomic_DNA"/>
</dbReference>
<name>A0A191UZR6_9ACTN</name>
<dbReference type="InterPro" id="IPR016032">
    <property type="entry name" value="Sig_transdc_resp-reg_C-effctor"/>
</dbReference>
<dbReference type="PRINTS" id="PR00038">
    <property type="entry name" value="HTHLUXR"/>
</dbReference>
<feature type="compositionally biased region" description="Basic and acidic residues" evidence="3">
    <location>
        <begin position="512"/>
        <end position="528"/>
    </location>
</feature>
<dbReference type="InterPro" id="IPR011990">
    <property type="entry name" value="TPR-like_helical_dom_sf"/>
</dbReference>
<dbReference type="Pfam" id="PF13191">
    <property type="entry name" value="AAA_16"/>
    <property type="match status" value="1"/>
</dbReference>
<dbReference type="SMART" id="SM00421">
    <property type="entry name" value="HTH_LUXR"/>
    <property type="match status" value="1"/>
</dbReference>
<dbReference type="KEGG" id="spav:Spa2297_14945"/>
<evidence type="ECO:0000256" key="2">
    <source>
        <dbReference type="ARBA" id="ARBA00022840"/>
    </source>
</evidence>
<dbReference type="SUPFAM" id="SSF48452">
    <property type="entry name" value="TPR-like"/>
    <property type="match status" value="1"/>
</dbReference>
<dbReference type="GO" id="GO:0004016">
    <property type="term" value="F:adenylate cyclase activity"/>
    <property type="evidence" value="ECO:0007669"/>
    <property type="project" value="TreeGrafter"/>
</dbReference>
<organism evidence="4 5">
    <name type="scientific">Streptomyces parvulus</name>
    <dbReference type="NCBI Taxonomy" id="146923"/>
    <lineage>
        <taxon>Bacteria</taxon>
        <taxon>Bacillati</taxon>
        <taxon>Actinomycetota</taxon>
        <taxon>Actinomycetes</taxon>
        <taxon>Kitasatosporales</taxon>
        <taxon>Streptomycetaceae</taxon>
        <taxon>Streptomyces</taxon>
    </lineage>
</organism>
<dbReference type="Gene3D" id="1.10.10.10">
    <property type="entry name" value="Winged helix-like DNA-binding domain superfamily/Winged helix DNA-binding domain"/>
    <property type="match status" value="1"/>
</dbReference>
<dbReference type="PANTHER" id="PTHR16305:SF35">
    <property type="entry name" value="TRANSCRIPTIONAL ACTIVATOR DOMAIN"/>
    <property type="match status" value="1"/>
</dbReference>
<dbReference type="Proteomes" id="UP000078468">
    <property type="component" value="Chromosome"/>
</dbReference>
<sequence length="1186" mass="124558">MTGPLRERDDADALLAAEIERARAGFGRLVLLRGASGTGRTAVLETAVRHAADRGLRVLRVRCSPEDTAVPFSTVLHLLGPVPEFTDVAPGDDDRGSAARLWRLLRSYAAEGPLLVAVDDVHLADEPSRRWLTEAARRVDRLPLLLVATERSQYDVEPRPAGLTQALSPSLVRTHTLAPLSDAAAAGLVRAAFPGASARWTAECVRAGAGSPLLLHALLDDLGGTRHPDGLPRVPEASAELYPGSYPAAVSWWLNSAGAATADVARSLAALEQAWPPSAAPRRAVPRHALDHPTAPAPTGHVEPEHARPAEYADGGRHLRPVRPEPRRAACADPGPTLSAHAWPGTDAAGPGEAGVRGVGGGWPGSGAPGAEPGGPGAGGGWSGAGGPGHEPGSPGTVGGVRSHGVGGAWPEVGGPGTASGSPGGAKSRGASGGWSEAGGPGAGSGVPGAGAGAGDGDGGPVRDGFRGPGGAVVACPAHGPYARLGHTAPGAEDEPPYAPHVREAPYPGHPEAARHGRAEPRRTDGRWHTPSPPEGPVGAAGAGDPVDVLAEAAGADPARVAGWLAAMTRLGLLRPDAGGRPRYAHPLLRDAVLTGWPRPRREAVHRAAAEAMLRRGDRVEAVARHLLRTPAVGEPWALRVLRDAVTVAVHDGRPDDAVAYLRRALDERLTDDLRQRLLTELGSLEYASADTPAAIARLAEAQHLPAEPRNRVRTAVALGTALAGRGEIRTAMEVLRRTEGRLSGHPGLARTVQTATAMLSDEDLATRQEVYRWLSETGRHSPELVGTAGQALLVRYAATAALISAEEAMTRVRDLLAQPTDPLAEPFLLGTAAAVAQWADELDEADRLVERGLAGQHPALLHPMQHAMLNTRADIAAARGDLTRLLATDPGRATGPTNRDALALTALVHTGRVDEALRYADRFDLREVPENWELNRYLYARGVLRAATGDPAGALHDFLECGRRQSAREVISPVVTPWRTAVAECRLALGGGREALALATEELRLARVWNTPRTVGRALSVLGTATGGRRGLELAEEAVRTLRDAPADTDMELIPALLAQGRQLIAAGERGRARTRLREAAELAERKGALRWLTLAGQALREGGARGSVSSHTGAGSLTGSERRIAELAADGRTNTEIADLLHLARRTVETHLTSTYRKLRIRRRTELPAALDRERGRERPRAQG</sequence>
<dbReference type="GO" id="GO:0005737">
    <property type="term" value="C:cytoplasm"/>
    <property type="evidence" value="ECO:0007669"/>
    <property type="project" value="TreeGrafter"/>
</dbReference>
<dbReference type="PROSITE" id="PS50043">
    <property type="entry name" value="HTH_LUXR_2"/>
    <property type="match status" value="1"/>
</dbReference>
<feature type="compositionally biased region" description="Gly residues" evidence="3">
    <location>
        <begin position="414"/>
        <end position="424"/>
    </location>
</feature>
<dbReference type="Pfam" id="PF00196">
    <property type="entry name" value="GerE"/>
    <property type="match status" value="1"/>
</dbReference>
<dbReference type="GO" id="GO:0003677">
    <property type="term" value="F:DNA binding"/>
    <property type="evidence" value="ECO:0007669"/>
    <property type="project" value="InterPro"/>
</dbReference>
<reference evidence="4 5" key="1">
    <citation type="submission" date="2016-05" db="EMBL/GenBank/DDBJ databases">
        <title>Non-Contiguous Finished Genome Sequence of Streptomyces parvulus 2297 Integrated Site-Specifically with Actinophage R4.</title>
        <authorList>
            <person name="Nishizawa T."/>
            <person name="Miura T."/>
            <person name="Harada C."/>
            <person name="Guo Y."/>
            <person name="Narisawa K."/>
            <person name="Ohta H."/>
            <person name="Takahashi H."/>
            <person name="Shirai M."/>
        </authorList>
    </citation>
    <scope>NUCLEOTIDE SEQUENCE [LARGE SCALE GENOMIC DNA]</scope>
    <source>
        <strain evidence="4 5">2297</strain>
    </source>
</reference>
<dbReference type="PROSITE" id="PS00622">
    <property type="entry name" value="HTH_LUXR_1"/>
    <property type="match status" value="1"/>
</dbReference>
<feature type="region of interest" description="Disordered" evidence="3">
    <location>
        <begin position="311"/>
        <end position="468"/>
    </location>
</feature>
<feature type="compositionally biased region" description="Basic and acidic residues" evidence="3">
    <location>
        <begin position="311"/>
        <end position="330"/>
    </location>
</feature>
<protein>
    <submittedName>
        <fullName evidence="4">Transcriptional regulator</fullName>
    </submittedName>
</protein>
<dbReference type="GO" id="GO:0005524">
    <property type="term" value="F:ATP binding"/>
    <property type="evidence" value="ECO:0007669"/>
    <property type="project" value="UniProtKB-KW"/>
</dbReference>
<dbReference type="InterPro" id="IPR041664">
    <property type="entry name" value="AAA_16"/>
</dbReference>
<dbReference type="GO" id="GO:0006355">
    <property type="term" value="P:regulation of DNA-templated transcription"/>
    <property type="evidence" value="ECO:0007669"/>
    <property type="project" value="InterPro"/>
</dbReference>
<dbReference type="SUPFAM" id="SSF46894">
    <property type="entry name" value="C-terminal effector domain of the bipartite response regulators"/>
    <property type="match status" value="1"/>
</dbReference>
<dbReference type="PANTHER" id="PTHR16305">
    <property type="entry name" value="TESTICULAR SOLUBLE ADENYLYL CYCLASE"/>
    <property type="match status" value="1"/>
</dbReference>
<dbReference type="SUPFAM" id="SSF52540">
    <property type="entry name" value="P-loop containing nucleoside triphosphate hydrolases"/>
    <property type="match status" value="1"/>
</dbReference>
<dbReference type="InterPro" id="IPR036388">
    <property type="entry name" value="WH-like_DNA-bd_sf"/>
</dbReference>
<dbReference type="GeneID" id="91306186"/>
<dbReference type="AlphaFoldDB" id="A0A191UZR6"/>
<gene>
    <name evidence="4" type="ORF">Spa2297_14945</name>
</gene>
<keyword evidence="1" id="KW-0547">Nucleotide-binding</keyword>
<dbReference type="InterPro" id="IPR000792">
    <property type="entry name" value="Tscrpt_reg_LuxR_C"/>
</dbReference>
<dbReference type="InterPro" id="IPR027417">
    <property type="entry name" value="P-loop_NTPase"/>
</dbReference>
<keyword evidence="2" id="KW-0067">ATP-binding</keyword>
<feature type="region of interest" description="Disordered" evidence="3">
    <location>
        <begin position="485"/>
        <end position="541"/>
    </location>
</feature>
<evidence type="ECO:0000313" key="5">
    <source>
        <dbReference type="Proteomes" id="UP000078468"/>
    </source>
</evidence>
<proteinExistence type="predicted"/>
<dbReference type="CDD" id="cd06170">
    <property type="entry name" value="LuxR_C_like"/>
    <property type="match status" value="1"/>
</dbReference>
<evidence type="ECO:0000256" key="1">
    <source>
        <dbReference type="ARBA" id="ARBA00022741"/>
    </source>
</evidence>
<feature type="compositionally biased region" description="Gly residues" evidence="3">
    <location>
        <begin position="431"/>
        <end position="468"/>
    </location>
</feature>
<dbReference type="Gene3D" id="1.25.40.10">
    <property type="entry name" value="Tetratricopeptide repeat domain"/>
    <property type="match status" value="1"/>
</dbReference>
<feature type="compositionally biased region" description="Gly residues" evidence="3">
    <location>
        <begin position="352"/>
        <end position="390"/>
    </location>
</feature>
<dbReference type="RefSeq" id="WP_064728556.1">
    <property type="nucleotide sequence ID" value="NZ_BMRX01000008.1"/>
</dbReference>
<evidence type="ECO:0000256" key="3">
    <source>
        <dbReference type="SAM" id="MobiDB-lite"/>
    </source>
</evidence>
<evidence type="ECO:0000313" key="4">
    <source>
        <dbReference type="EMBL" id="ANJ08177.1"/>
    </source>
</evidence>
<accession>A0A191UZR6</accession>